<dbReference type="RefSeq" id="WP_183731335.1">
    <property type="nucleotide sequence ID" value="NZ_JACHID010000006.1"/>
</dbReference>
<dbReference type="EMBL" id="JACHID010000006">
    <property type="protein sequence ID" value="MBB5021856.1"/>
    <property type="molecule type" value="Genomic_DNA"/>
</dbReference>
<accession>A0A7W8DGT9</accession>
<gene>
    <name evidence="1" type="ORF">HNR37_001170</name>
</gene>
<reference evidence="1 2" key="1">
    <citation type="submission" date="2020-08" db="EMBL/GenBank/DDBJ databases">
        <title>Genomic Encyclopedia of Type Strains, Phase IV (KMG-IV): sequencing the most valuable type-strain genomes for metagenomic binning, comparative biology and taxonomic classification.</title>
        <authorList>
            <person name="Goeker M."/>
        </authorList>
    </citation>
    <scope>NUCLEOTIDE SEQUENCE [LARGE SCALE GENOMIC DNA]</scope>
    <source>
        <strain evidence="1 2">DSM 22071</strain>
    </source>
</reference>
<dbReference type="AlphaFoldDB" id="A0A7W8DGT9"/>
<comment type="caution">
    <text evidence="1">The sequence shown here is derived from an EMBL/GenBank/DDBJ whole genome shotgun (WGS) entry which is preliminary data.</text>
</comment>
<evidence type="ECO:0000313" key="2">
    <source>
        <dbReference type="Proteomes" id="UP000528322"/>
    </source>
</evidence>
<dbReference type="Proteomes" id="UP000528322">
    <property type="component" value="Unassembled WGS sequence"/>
</dbReference>
<protein>
    <submittedName>
        <fullName evidence="1">Uncharacterized protein</fullName>
    </submittedName>
</protein>
<keyword evidence="2" id="KW-1185">Reference proteome</keyword>
<evidence type="ECO:0000313" key="1">
    <source>
        <dbReference type="EMBL" id="MBB5021856.1"/>
    </source>
</evidence>
<sequence>MIMSVWAQGPDFTGGHAPNIMDAMGDSPAPKGVVLVFRPLGEGGQEYKTAIPPDHWSELLPW</sequence>
<name>A0A7W8DGT9_9BACT</name>
<proteinExistence type="predicted"/>
<organism evidence="1 2">
    <name type="scientific">Desulfurispira natronophila</name>
    <dbReference type="NCBI Taxonomy" id="682562"/>
    <lineage>
        <taxon>Bacteria</taxon>
        <taxon>Pseudomonadati</taxon>
        <taxon>Chrysiogenota</taxon>
        <taxon>Chrysiogenia</taxon>
        <taxon>Chrysiogenales</taxon>
        <taxon>Chrysiogenaceae</taxon>
        <taxon>Desulfurispira</taxon>
    </lineage>
</organism>